<evidence type="ECO:0000313" key="2">
    <source>
        <dbReference type="EMBL" id="SPE24158.1"/>
    </source>
</evidence>
<feature type="region of interest" description="Disordered" evidence="1">
    <location>
        <begin position="1"/>
        <end position="61"/>
    </location>
</feature>
<protein>
    <submittedName>
        <fullName evidence="2">Uncharacterized protein</fullName>
    </submittedName>
</protein>
<evidence type="ECO:0000256" key="1">
    <source>
        <dbReference type="SAM" id="MobiDB-lite"/>
    </source>
</evidence>
<dbReference type="EMBL" id="OKRB01000101">
    <property type="protein sequence ID" value="SPE24158.1"/>
    <property type="molecule type" value="Genomic_DNA"/>
</dbReference>
<name>A0A2N9LLM0_9BACT</name>
<dbReference type="AlphaFoldDB" id="A0A2N9LLM0"/>
<sequence>MRRRRKSAGRRQHRRSRRTRWFAATRSESATHRPRPRRKRMGRLWKSRTRSRSCNRREKDRELGLGERARLVGALFWLGGIKPAATRVLKPFSFGETSRHNVGEPYTMGSGDPSWNECWQRRPMPKSF</sequence>
<feature type="compositionally biased region" description="Basic residues" evidence="1">
    <location>
        <begin position="32"/>
        <end position="54"/>
    </location>
</feature>
<organism evidence="2 3">
    <name type="scientific">Candidatus Sulfuritelmatomonas gaucii</name>
    <dbReference type="NCBI Taxonomy" id="2043161"/>
    <lineage>
        <taxon>Bacteria</taxon>
        <taxon>Pseudomonadati</taxon>
        <taxon>Acidobacteriota</taxon>
        <taxon>Terriglobia</taxon>
        <taxon>Terriglobales</taxon>
        <taxon>Acidobacteriaceae</taxon>
        <taxon>Candidatus Sulfuritelmatomonas</taxon>
    </lineage>
</organism>
<evidence type="ECO:0000313" key="3">
    <source>
        <dbReference type="Proteomes" id="UP000239735"/>
    </source>
</evidence>
<proteinExistence type="predicted"/>
<reference evidence="3" key="1">
    <citation type="submission" date="2018-02" db="EMBL/GenBank/DDBJ databases">
        <authorList>
            <person name="Hausmann B."/>
        </authorList>
    </citation>
    <scope>NUCLEOTIDE SEQUENCE [LARGE SCALE GENOMIC DNA]</scope>
    <source>
        <strain evidence="3">Peat soil MAG SbA5</strain>
    </source>
</reference>
<gene>
    <name evidence="2" type="ORF">SBA5_430037</name>
</gene>
<feature type="compositionally biased region" description="Basic residues" evidence="1">
    <location>
        <begin position="1"/>
        <end position="20"/>
    </location>
</feature>
<dbReference type="Proteomes" id="UP000239735">
    <property type="component" value="Unassembled WGS sequence"/>
</dbReference>
<accession>A0A2N9LLM0</accession>